<dbReference type="AlphaFoldDB" id="A0AAV4U0B3"/>
<proteinExistence type="predicted"/>
<dbReference type="Proteomes" id="UP001054945">
    <property type="component" value="Unassembled WGS sequence"/>
</dbReference>
<name>A0AAV4U0B3_CAEEX</name>
<dbReference type="EMBL" id="BPLR01012078">
    <property type="protein sequence ID" value="GIY51180.1"/>
    <property type="molecule type" value="Genomic_DNA"/>
</dbReference>
<accession>A0AAV4U0B3</accession>
<evidence type="ECO:0000313" key="1">
    <source>
        <dbReference type="EMBL" id="GIY51180.1"/>
    </source>
</evidence>
<gene>
    <name evidence="1" type="ORF">CEXT_310641</name>
</gene>
<organism evidence="1 2">
    <name type="scientific">Caerostris extrusa</name>
    <name type="common">Bark spider</name>
    <name type="synonym">Caerostris bankana</name>
    <dbReference type="NCBI Taxonomy" id="172846"/>
    <lineage>
        <taxon>Eukaryota</taxon>
        <taxon>Metazoa</taxon>
        <taxon>Ecdysozoa</taxon>
        <taxon>Arthropoda</taxon>
        <taxon>Chelicerata</taxon>
        <taxon>Arachnida</taxon>
        <taxon>Araneae</taxon>
        <taxon>Araneomorphae</taxon>
        <taxon>Entelegynae</taxon>
        <taxon>Araneoidea</taxon>
        <taxon>Araneidae</taxon>
        <taxon>Caerostris</taxon>
    </lineage>
</organism>
<protein>
    <submittedName>
        <fullName evidence="1">Uncharacterized protein</fullName>
    </submittedName>
</protein>
<evidence type="ECO:0000313" key="2">
    <source>
        <dbReference type="Proteomes" id="UP001054945"/>
    </source>
</evidence>
<reference evidence="1 2" key="1">
    <citation type="submission" date="2021-06" db="EMBL/GenBank/DDBJ databases">
        <title>Caerostris extrusa draft genome.</title>
        <authorList>
            <person name="Kono N."/>
            <person name="Arakawa K."/>
        </authorList>
    </citation>
    <scope>NUCLEOTIDE SEQUENCE [LARGE SCALE GENOMIC DNA]</scope>
</reference>
<keyword evidence="2" id="KW-1185">Reference proteome</keyword>
<sequence>MAPLGLELETCGTERQSASHSAIQAPLGKRKHLDHETLRIKGDPLDKEEIEYLNEGIEFSRLLRDFRKKKNVTRAYIRQFSVQDEKLELRFTSTLQNKVHFSFRPDGQLANSLAFDITDFR</sequence>
<comment type="caution">
    <text evidence="1">The sequence shown here is derived from an EMBL/GenBank/DDBJ whole genome shotgun (WGS) entry which is preliminary data.</text>
</comment>